<evidence type="ECO:0000313" key="4">
    <source>
        <dbReference type="Proteomes" id="UP001501126"/>
    </source>
</evidence>
<dbReference type="Proteomes" id="UP001501126">
    <property type="component" value="Unassembled WGS sequence"/>
</dbReference>
<evidence type="ECO:0000256" key="1">
    <source>
        <dbReference type="SAM" id="MobiDB-lite"/>
    </source>
</evidence>
<gene>
    <name evidence="3" type="ORF">GCM10009118_18180</name>
</gene>
<comment type="caution">
    <text evidence="3">The sequence shown here is derived from an EMBL/GenBank/DDBJ whole genome shotgun (WGS) entry which is preliminary data.</text>
</comment>
<feature type="signal peptide" evidence="2">
    <location>
        <begin position="1"/>
        <end position="20"/>
    </location>
</feature>
<accession>A0ABN1MRC3</accession>
<dbReference type="EMBL" id="BAAAFH010000011">
    <property type="protein sequence ID" value="GAA0875409.1"/>
    <property type="molecule type" value="Genomic_DNA"/>
</dbReference>
<feature type="compositionally biased region" description="Polar residues" evidence="1">
    <location>
        <begin position="23"/>
        <end position="36"/>
    </location>
</feature>
<evidence type="ECO:0000313" key="3">
    <source>
        <dbReference type="EMBL" id="GAA0875409.1"/>
    </source>
</evidence>
<evidence type="ECO:0000256" key="2">
    <source>
        <dbReference type="SAM" id="SignalP"/>
    </source>
</evidence>
<name>A0ABN1MRC3_9FLAO</name>
<organism evidence="3 4">
    <name type="scientific">Wandonia haliotis</name>
    <dbReference type="NCBI Taxonomy" id="574963"/>
    <lineage>
        <taxon>Bacteria</taxon>
        <taxon>Pseudomonadati</taxon>
        <taxon>Bacteroidota</taxon>
        <taxon>Flavobacteriia</taxon>
        <taxon>Flavobacteriales</taxon>
        <taxon>Crocinitomicaceae</taxon>
        <taxon>Wandonia</taxon>
    </lineage>
</organism>
<proteinExistence type="predicted"/>
<reference evidence="3 4" key="1">
    <citation type="journal article" date="2019" name="Int. J. Syst. Evol. Microbiol.">
        <title>The Global Catalogue of Microorganisms (GCM) 10K type strain sequencing project: providing services to taxonomists for standard genome sequencing and annotation.</title>
        <authorList>
            <consortium name="The Broad Institute Genomics Platform"/>
            <consortium name="The Broad Institute Genome Sequencing Center for Infectious Disease"/>
            <person name="Wu L."/>
            <person name="Ma J."/>
        </authorList>
    </citation>
    <scope>NUCLEOTIDE SEQUENCE [LARGE SCALE GENOMIC DNA]</scope>
    <source>
        <strain evidence="3 4">JCM 16083</strain>
    </source>
</reference>
<feature type="region of interest" description="Disordered" evidence="1">
    <location>
        <begin position="23"/>
        <end position="51"/>
    </location>
</feature>
<feature type="chain" id="PRO_5045472784" evidence="2">
    <location>
        <begin position="21"/>
        <end position="85"/>
    </location>
</feature>
<protein>
    <submittedName>
        <fullName evidence="3">Uncharacterized protein</fullName>
    </submittedName>
</protein>
<sequence length="85" mass="9552">MKKSIALTFFVFSMASISFAQQNNEVNPSQSTSSTGVKAPKEKIEAKQTPASKINKEYKSIKRANLEAIPEQQVRKEEFENNQSN</sequence>
<dbReference type="RefSeq" id="WP_343786858.1">
    <property type="nucleotide sequence ID" value="NZ_BAAAFH010000011.1"/>
</dbReference>
<keyword evidence="4" id="KW-1185">Reference proteome</keyword>
<keyword evidence="2" id="KW-0732">Signal</keyword>